<dbReference type="EMBL" id="JXTB01000316">
    <property type="protein sequence ID" value="PON46229.1"/>
    <property type="molecule type" value="Genomic_DNA"/>
</dbReference>
<evidence type="ECO:0000313" key="3">
    <source>
        <dbReference type="Proteomes" id="UP000237105"/>
    </source>
</evidence>
<comment type="caution">
    <text evidence="2">The sequence shown here is derived from an EMBL/GenBank/DDBJ whole genome shotgun (WGS) entry which is preliminary data.</text>
</comment>
<proteinExistence type="predicted"/>
<dbReference type="AlphaFoldDB" id="A0A2P5BBR5"/>
<gene>
    <name evidence="2" type="ORF">PanWU01x14_253530</name>
</gene>
<protein>
    <submittedName>
        <fullName evidence="2">Uncharacterized protein</fullName>
    </submittedName>
</protein>
<reference evidence="3" key="1">
    <citation type="submission" date="2016-06" db="EMBL/GenBank/DDBJ databases">
        <title>Parallel loss of symbiosis genes in relatives of nitrogen-fixing non-legume Parasponia.</title>
        <authorList>
            <person name="Van Velzen R."/>
            <person name="Holmer R."/>
            <person name="Bu F."/>
            <person name="Rutten L."/>
            <person name="Van Zeijl A."/>
            <person name="Liu W."/>
            <person name="Santuari L."/>
            <person name="Cao Q."/>
            <person name="Sharma T."/>
            <person name="Shen D."/>
            <person name="Roswanjaya Y."/>
            <person name="Wardhani T."/>
            <person name="Kalhor M.S."/>
            <person name="Jansen J."/>
            <person name="Van den Hoogen J."/>
            <person name="Gungor B."/>
            <person name="Hartog M."/>
            <person name="Hontelez J."/>
            <person name="Verver J."/>
            <person name="Yang W.-C."/>
            <person name="Schijlen E."/>
            <person name="Repin R."/>
            <person name="Schilthuizen M."/>
            <person name="Schranz E."/>
            <person name="Heidstra R."/>
            <person name="Miyata K."/>
            <person name="Fedorova E."/>
            <person name="Kohlen W."/>
            <person name="Bisseling T."/>
            <person name="Smit S."/>
            <person name="Geurts R."/>
        </authorList>
    </citation>
    <scope>NUCLEOTIDE SEQUENCE [LARGE SCALE GENOMIC DNA]</scope>
    <source>
        <strain evidence="3">cv. WU1-14</strain>
    </source>
</reference>
<organism evidence="2 3">
    <name type="scientific">Parasponia andersonii</name>
    <name type="common">Sponia andersonii</name>
    <dbReference type="NCBI Taxonomy" id="3476"/>
    <lineage>
        <taxon>Eukaryota</taxon>
        <taxon>Viridiplantae</taxon>
        <taxon>Streptophyta</taxon>
        <taxon>Embryophyta</taxon>
        <taxon>Tracheophyta</taxon>
        <taxon>Spermatophyta</taxon>
        <taxon>Magnoliopsida</taxon>
        <taxon>eudicotyledons</taxon>
        <taxon>Gunneridae</taxon>
        <taxon>Pentapetalae</taxon>
        <taxon>rosids</taxon>
        <taxon>fabids</taxon>
        <taxon>Rosales</taxon>
        <taxon>Cannabaceae</taxon>
        <taxon>Parasponia</taxon>
    </lineage>
</organism>
<evidence type="ECO:0000256" key="1">
    <source>
        <dbReference type="SAM" id="MobiDB-lite"/>
    </source>
</evidence>
<feature type="region of interest" description="Disordered" evidence="1">
    <location>
        <begin position="160"/>
        <end position="185"/>
    </location>
</feature>
<keyword evidence="3" id="KW-1185">Reference proteome</keyword>
<accession>A0A2P5BBR5</accession>
<sequence>MFLNILAKTVRDTIPTSTPTWKDVKKEDIELILNRMEVRGKRDMACIKANPYKNIPFDQWNILCDSFGSQEFKSNPETGELMSPIDYSKSYHLKPSGWRNEYTQEKHTEMVTSRVEALTQTQSRAQSELGDGVSSAEYVLAEKDAEHAWWIDETQRQMAEKEAENNAGSRRLSDNSTSKIGCFKY</sequence>
<evidence type="ECO:0000313" key="2">
    <source>
        <dbReference type="EMBL" id="PON46229.1"/>
    </source>
</evidence>
<name>A0A2P5BBR5_PARAD</name>
<dbReference type="Proteomes" id="UP000237105">
    <property type="component" value="Unassembled WGS sequence"/>
</dbReference>